<accession>A0A370KX68</accession>
<proteinExistence type="predicted"/>
<gene>
    <name evidence="1" type="ORF">B5K06_00730</name>
</gene>
<reference evidence="1 2" key="1">
    <citation type="submission" date="2017-03" db="EMBL/GenBank/DDBJ databases">
        <title>Genome analysis of Rhizobial strains effectives or ineffectives for nitrogen fixation isolated from bean seeds.</title>
        <authorList>
            <person name="Peralta H."/>
            <person name="Aguilar-Vera A."/>
            <person name="Mora Y."/>
            <person name="Vargas-Lagunas C."/>
            <person name="Girard L."/>
            <person name="Mora J."/>
        </authorList>
    </citation>
    <scope>NUCLEOTIDE SEQUENCE [LARGE SCALE GENOMIC DNA]</scope>
    <source>
        <strain evidence="1 2">CCGM3</strain>
    </source>
</reference>
<organism evidence="1 2">
    <name type="scientific">Rhizobium grahamii</name>
    <dbReference type="NCBI Taxonomy" id="1120045"/>
    <lineage>
        <taxon>Bacteria</taxon>
        <taxon>Pseudomonadati</taxon>
        <taxon>Pseudomonadota</taxon>
        <taxon>Alphaproteobacteria</taxon>
        <taxon>Hyphomicrobiales</taxon>
        <taxon>Rhizobiaceae</taxon>
        <taxon>Rhizobium/Agrobacterium group</taxon>
        <taxon>Rhizobium</taxon>
    </lineage>
</organism>
<dbReference type="Proteomes" id="UP000254939">
    <property type="component" value="Unassembled WGS sequence"/>
</dbReference>
<evidence type="ECO:0000313" key="2">
    <source>
        <dbReference type="Proteomes" id="UP000254939"/>
    </source>
</evidence>
<dbReference type="EMBL" id="NAAC01000001">
    <property type="protein sequence ID" value="RDJ17043.1"/>
    <property type="molecule type" value="Genomic_DNA"/>
</dbReference>
<protein>
    <submittedName>
        <fullName evidence="1">Uncharacterized protein</fullName>
    </submittedName>
</protein>
<sequence>MRTRHGSHWHETYKAAELKPYLRVAANWLHHNRETASVAAACRSVEYLLAFAGQVDPAMNLRHQPAAYKARVAFARLRVAGIEVARIVAIYLGVSALIEDDWKSHRTQEFRNVQAAKAIHRLASGTHRNWEVWSPKSEDFHPLGFHAYPRSSGHVLRKIGGELEEACGEILKSAVPEIIRLRTEMFGEHPSHLPGQTKTRLIK</sequence>
<name>A0A370KX68_9HYPH</name>
<dbReference type="AlphaFoldDB" id="A0A370KX68"/>
<comment type="caution">
    <text evidence="1">The sequence shown here is derived from an EMBL/GenBank/DDBJ whole genome shotgun (WGS) entry which is preliminary data.</text>
</comment>
<dbReference type="OrthoDB" id="7852523at2"/>
<evidence type="ECO:0000313" key="1">
    <source>
        <dbReference type="EMBL" id="RDJ17043.1"/>
    </source>
</evidence>